<sequence>MNKLKSRRMTVGTVDHSSPVIGAHSSPLKGEDYANCELHIVRTRSQSPSQLALQLHQAALHAAGDSVTSSSRRDSDLSMLSSSRRELRSGVGTLSAASRLAEMRNKMRKSTENIQELAFIEDATSSGASVNMSRSRSIGNLKLSVAAGNMGSMGGGMNSEYDNQ</sequence>
<evidence type="ECO:0000256" key="1">
    <source>
        <dbReference type="SAM" id="MobiDB-lite"/>
    </source>
</evidence>
<dbReference type="EMBL" id="AZBU02000003">
    <property type="protein sequence ID" value="TKR86780.1"/>
    <property type="molecule type" value="Genomic_DNA"/>
</dbReference>
<gene>
    <name evidence="2" type="ORF">L596_011299</name>
</gene>
<proteinExistence type="predicted"/>
<feature type="region of interest" description="Disordered" evidence="1">
    <location>
        <begin position="63"/>
        <end position="92"/>
    </location>
</feature>
<evidence type="ECO:0000313" key="2">
    <source>
        <dbReference type="EMBL" id="TKR86780.1"/>
    </source>
</evidence>
<comment type="caution">
    <text evidence="2">The sequence shown here is derived from an EMBL/GenBank/DDBJ whole genome shotgun (WGS) entry which is preliminary data.</text>
</comment>
<organism evidence="2 3">
    <name type="scientific">Steinernema carpocapsae</name>
    <name type="common">Entomopathogenic nematode</name>
    <dbReference type="NCBI Taxonomy" id="34508"/>
    <lineage>
        <taxon>Eukaryota</taxon>
        <taxon>Metazoa</taxon>
        <taxon>Ecdysozoa</taxon>
        <taxon>Nematoda</taxon>
        <taxon>Chromadorea</taxon>
        <taxon>Rhabditida</taxon>
        <taxon>Tylenchina</taxon>
        <taxon>Panagrolaimomorpha</taxon>
        <taxon>Strongyloidoidea</taxon>
        <taxon>Steinernematidae</taxon>
        <taxon>Steinernema</taxon>
    </lineage>
</organism>
<name>A0A4U5NU94_STECR</name>
<reference evidence="2 3" key="1">
    <citation type="journal article" date="2015" name="Genome Biol.">
        <title>Comparative genomics of Steinernema reveals deeply conserved gene regulatory networks.</title>
        <authorList>
            <person name="Dillman A.R."/>
            <person name="Macchietto M."/>
            <person name="Porter C.F."/>
            <person name="Rogers A."/>
            <person name="Williams B."/>
            <person name="Antoshechkin I."/>
            <person name="Lee M.M."/>
            <person name="Goodwin Z."/>
            <person name="Lu X."/>
            <person name="Lewis E.E."/>
            <person name="Goodrich-Blair H."/>
            <person name="Stock S.P."/>
            <person name="Adams B.J."/>
            <person name="Sternberg P.W."/>
            <person name="Mortazavi A."/>
        </authorList>
    </citation>
    <scope>NUCLEOTIDE SEQUENCE [LARGE SCALE GENOMIC DNA]</scope>
    <source>
        <strain evidence="2 3">ALL</strain>
    </source>
</reference>
<keyword evidence="3" id="KW-1185">Reference proteome</keyword>
<accession>A0A4U5NU94</accession>
<feature type="region of interest" description="Disordered" evidence="1">
    <location>
        <begin position="1"/>
        <end position="26"/>
    </location>
</feature>
<dbReference type="STRING" id="34508.A0A4U5NU94"/>
<dbReference type="AlphaFoldDB" id="A0A4U5NU94"/>
<evidence type="ECO:0000313" key="3">
    <source>
        <dbReference type="Proteomes" id="UP000298663"/>
    </source>
</evidence>
<dbReference type="Proteomes" id="UP000298663">
    <property type="component" value="Unassembled WGS sequence"/>
</dbReference>
<protein>
    <submittedName>
        <fullName evidence="2">Uncharacterized protein</fullName>
    </submittedName>
</protein>
<reference evidence="2 3" key="2">
    <citation type="journal article" date="2019" name="G3 (Bethesda)">
        <title>Hybrid Assembly of the Genome of the Entomopathogenic Nematode Steinernema carpocapsae Identifies the X-Chromosome.</title>
        <authorList>
            <person name="Serra L."/>
            <person name="Macchietto M."/>
            <person name="Macias-Munoz A."/>
            <person name="McGill C.J."/>
            <person name="Rodriguez I.M."/>
            <person name="Rodriguez B."/>
            <person name="Murad R."/>
            <person name="Mortazavi A."/>
        </authorList>
    </citation>
    <scope>NUCLEOTIDE SEQUENCE [LARGE SCALE GENOMIC DNA]</scope>
    <source>
        <strain evidence="2 3">ALL</strain>
    </source>
</reference>